<dbReference type="InterPro" id="IPR006195">
    <property type="entry name" value="aa-tRNA-synth_II"/>
</dbReference>
<feature type="binding site" evidence="15">
    <location>
        <position position="287"/>
    </location>
    <ligand>
        <name>L-serine</name>
        <dbReference type="ChEBI" id="CHEBI:33384"/>
    </ligand>
</feature>
<evidence type="ECO:0000256" key="5">
    <source>
        <dbReference type="ARBA" id="ARBA00022490"/>
    </source>
</evidence>
<dbReference type="InterPro" id="IPR002317">
    <property type="entry name" value="Ser-tRNA-ligase_type_1"/>
</dbReference>
<protein>
    <recommendedName>
        <fullName evidence="11 14">Serine--tRNA ligase</fullName>
        <ecNumber evidence="4 14">6.1.1.11</ecNumber>
    </recommendedName>
</protein>
<comment type="catalytic activity">
    <reaction evidence="13">
        <text>tRNA(Ser) + L-serine + ATP = L-seryl-tRNA(Ser) + AMP + diphosphate + H(+)</text>
        <dbReference type="Rhea" id="RHEA:12292"/>
        <dbReference type="Rhea" id="RHEA-COMP:9669"/>
        <dbReference type="Rhea" id="RHEA-COMP:9703"/>
        <dbReference type="ChEBI" id="CHEBI:15378"/>
        <dbReference type="ChEBI" id="CHEBI:30616"/>
        <dbReference type="ChEBI" id="CHEBI:33019"/>
        <dbReference type="ChEBI" id="CHEBI:33384"/>
        <dbReference type="ChEBI" id="CHEBI:78442"/>
        <dbReference type="ChEBI" id="CHEBI:78533"/>
        <dbReference type="ChEBI" id="CHEBI:456215"/>
        <dbReference type="EC" id="6.1.1.11"/>
    </reaction>
</comment>
<comment type="catalytic activity">
    <reaction evidence="12">
        <text>tRNA(Sec) + L-serine + ATP = L-seryl-tRNA(Sec) + AMP + diphosphate + H(+)</text>
        <dbReference type="Rhea" id="RHEA:42580"/>
        <dbReference type="Rhea" id="RHEA-COMP:9742"/>
        <dbReference type="Rhea" id="RHEA-COMP:10128"/>
        <dbReference type="ChEBI" id="CHEBI:15378"/>
        <dbReference type="ChEBI" id="CHEBI:30616"/>
        <dbReference type="ChEBI" id="CHEBI:33019"/>
        <dbReference type="ChEBI" id="CHEBI:33384"/>
        <dbReference type="ChEBI" id="CHEBI:78442"/>
        <dbReference type="ChEBI" id="CHEBI:78533"/>
        <dbReference type="ChEBI" id="CHEBI:456215"/>
        <dbReference type="EC" id="6.1.1.11"/>
    </reaction>
</comment>
<organism evidence="19 22">
    <name type="scientific">Elizabethkingia miricola</name>
    <name type="common">Chryseobacterium miricola</name>
    <dbReference type="NCBI Taxonomy" id="172045"/>
    <lineage>
        <taxon>Bacteria</taxon>
        <taxon>Pseudomonadati</taxon>
        <taxon>Bacteroidota</taxon>
        <taxon>Flavobacteriia</taxon>
        <taxon>Flavobacteriales</taxon>
        <taxon>Weeksellaceae</taxon>
        <taxon>Elizabethkingia</taxon>
    </lineage>
</organism>
<evidence type="ECO:0000256" key="13">
    <source>
        <dbReference type="ARBA" id="ARBA00048823"/>
    </source>
</evidence>
<keyword evidence="10" id="KW-0030">Aminoacyl-tRNA synthetase</keyword>
<evidence type="ECO:0000256" key="7">
    <source>
        <dbReference type="ARBA" id="ARBA00022741"/>
    </source>
</evidence>
<dbReference type="GO" id="GO:0005737">
    <property type="term" value="C:cytoplasm"/>
    <property type="evidence" value="ECO:0007669"/>
    <property type="project" value="UniProtKB-SubCell"/>
</dbReference>
<dbReference type="Gene3D" id="1.10.287.40">
    <property type="entry name" value="Serine-tRNA synthetase, tRNA binding domain"/>
    <property type="match status" value="1"/>
</dbReference>
<dbReference type="SUPFAM" id="SSF46589">
    <property type="entry name" value="tRNA-binding arm"/>
    <property type="match status" value="1"/>
</dbReference>
<feature type="binding site" evidence="15">
    <location>
        <position position="383"/>
    </location>
    <ligand>
        <name>L-serine</name>
        <dbReference type="ChEBI" id="CHEBI:33384"/>
    </ligand>
</feature>
<comment type="subcellular location">
    <subcellularLocation>
        <location evidence="1">Cytoplasm</location>
    </subcellularLocation>
</comment>
<gene>
    <name evidence="19" type="primary">serS</name>
    <name evidence="20" type="ORF">LX74_00585</name>
    <name evidence="19" type="ORF">QT385_10780</name>
</gene>
<evidence type="ECO:0000256" key="17">
    <source>
        <dbReference type="SAM" id="Coils"/>
    </source>
</evidence>
<keyword evidence="8 16" id="KW-0067">ATP-binding</keyword>
<dbReference type="Proteomes" id="UP001239265">
    <property type="component" value="Unassembled WGS sequence"/>
</dbReference>
<dbReference type="GO" id="GO:0005524">
    <property type="term" value="F:ATP binding"/>
    <property type="evidence" value="ECO:0007669"/>
    <property type="project" value="UniProtKB-KW"/>
</dbReference>
<reference evidence="20 21" key="1">
    <citation type="submission" date="2019-07" db="EMBL/GenBank/DDBJ databases">
        <title>Genomic Encyclopedia of Archaeal and Bacterial Type Strains, Phase II (KMG-II): from individual species to whole genera.</title>
        <authorList>
            <person name="Goeker M."/>
        </authorList>
    </citation>
    <scope>NUCLEOTIDE SEQUENCE [LARGE SCALE GENOMIC DNA]</scope>
    <source>
        <strain evidence="20 21">DSM 14571</strain>
    </source>
</reference>
<dbReference type="RefSeq" id="WP_065082932.1">
    <property type="nucleotide sequence ID" value="NZ_CP040516.1"/>
</dbReference>
<keyword evidence="5" id="KW-0963">Cytoplasm</keyword>
<accession>A0ABD5B5W5</accession>
<feature type="coiled-coil region" evidence="17">
    <location>
        <begin position="65"/>
        <end position="99"/>
    </location>
</feature>
<dbReference type="PANTHER" id="PTHR43697">
    <property type="entry name" value="SERYL-TRNA SYNTHETASE"/>
    <property type="match status" value="1"/>
</dbReference>
<comment type="pathway">
    <text evidence="2">Aminoacyl-tRNA biosynthesis; selenocysteinyl-tRNA(Sec) biosynthesis; L-seryl-tRNA(Sec) from L-serine and tRNA(Sec): step 1/1.</text>
</comment>
<evidence type="ECO:0000256" key="9">
    <source>
        <dbReference type="ARBA" id="ARBA00022917"/>
    </source>
</evidence>
<evidence type="ECO:0000313" key="21">
    <source>
        <dbReference type="Proteomes" id="UP000324513"/>
    </source>
</evidence>
<evidence type="ECO:0000313" key="22">
    <source>
        <dbReference type="Proteomes" id="UP001239265"/>
    </source>
</evidence>
<dbReference type="GO" id="GO:0004828">
    <property type="term" value="F:serine-tRNA ligase activity"/>
    <property type="evidence" value="ECO:0007669"/>
    <property type="project" value="UniProtKB-UniRule"/>
</dbReference>
<evidence type="ECO:0000313" key="20">
    <source>
        <dbReference type="EMBL" id="TYO93504.1"/>
    </source>
</evidence>
<sequence length="421" mass="47445">MLQVNFLRDEKARVLEGLQKRNFKNPELVDLAVSTDDQRKKIQFELDSQLSEMNKISKEIGALMKEGKKEEAEAAKQKTTDIKERSKELQHELNEVEKSLLQILYQIPNIPNELVKAGVSETDNEIVFQNCDVEGLGEGAIPHWELAAKYNIINFELGVKIAGAGFPVYLGKGARLQRGLVQYFLDKNTEAGYIEVNPPHVVNEASGYGTGQLPDKEGQMYYINEDQLYLIPTAEVPVTNLYRDELLEERQLPILHTAFSQCYRREAGSYGAHVRGLNRLHQFEKVEIVRLEKPENSYAALDGMVEHVKGILEDLGLPYRILRLCGGDTGFGAAMTYDFEVWSAAQEKWLEVSSVSNFESFQANRLKCRYKADGKTQLVHTLNGSAMALPRIMAAILENNQTADGIAIPEKLRAYTGFDKI</sequence>
<evidence type="ECO:0000256" key="16">
    <source>
        <dbReference type="PIRSR" id="PIRSR001529-2"/>
    </source>
</evidence>
<evidence type="ECO:0000256" key="1">
    <source>
        <dbReference type="ARBA" id="ARBA00004496"/>
    </source>
</evidence>
<reference evidence="19 22" key="2">
    <citation type="submission" date="2023-06" db="EMBL/GenBank/DDBJ databases">
        <title>Nosocomial Elizabethkingia miricola genome.</title>
        <authorList>
            <person name="Morgado S."/>
            <person name="Fonseca E."/>
            <person name="Freitas F."/>
            <person name="Vicente A.C."/>
        </authorList>
    </citation>
    <scope>NUCLEOTIDE SEQUENCE [LARGE SCALE GENOMIC DNA]</scope>
    <source>
        <strain evidence="19 22">EM15</strain>
    </source>
</reference>
<evidence type="ECO:0000256" key="11">
    <source>
        <dbReference type="ARBA" id="ARBA00039158"/>
    </source>
</evidence>
<keyword evidence="6 19" id="KW-0436">Ligase</keyword>
<feature type="domain" description="Aminoacyl-transfer RNA synthetases class-II family profile" evidence="18">
    <location>
        <begin position="175"/>
        <end position="409"/>
    </location>
</feature>
<evidence type="ECO:0000256" key="15">
    <source>
        <dbReference type="PIRSR" id="PIRSR001529-1"/>
    </source>
</evidence>
<keyword evidence="21" id="KW-1185">Reference proteome</keyword>
<dbReference type="InterPro" id="IPR015866">
    <property type="entry name" value="Ser-tRNA-synth_1_N"/>
</dbReference>
<feature type="binding site" evidence="16">
    <location>
        <begin position="264"/>
        <end position="266"/>
    </location>
    <ligand>
        <name>ATP</name>
        <dbReference type="ChEBI" id="CHEBI:30616"/>
    </ligand>
</feature>
<evidence type="ECO:0000313" key="19">
    <source>
        <dbReference type="EMBL" id="MDQ8749125.1"/>
    </source>
</evidence>
<proteinExistence type="inferred from homology"/>
<feature type="binding site" evidence="15">
    <location>
        <position position="264"/>
    </location>
    <ligand>
        <name>L-serine</name>
        <dbReference type="ChEBI" id="CHEBI:33384"/>
    </ligand>
</feature>
<dbReference type="NCBIfam" id="TIGR00414">
    <property type="entry name" value="serS"/>
    <property type="match status" value="1"/>
</dbReference>
<dbReference type="InterPro" id="IPR045864">
    <property type="entry name" value="aa-tRNA-synth_II/BPL/LPL"/>
</dbReference>
<dbReference type="Pfam" id="PF02403">
    <property type="entry name" value="Seryl_tRNA_N"/>
    <property type="match status" value="1"/>
</dbReference>
<feature type="binding site" evidence="15">
    <location>
        <position position="233"/>
    </location>
    <ligand>
        <name>L-serine</name>
        <dbReference type="ChEBI" id="CHEBI:33384"/>
    </ligand>
</feature>
<dbReference type="Gene3D" id="3.30.930.10">
    <property type="entry name" value="Bira Bifunctional Protein, Domain 2"/>
    <property type="match status" value="1"/>
</dbReference>
<evidence type="ECO:0000256" key="4">
    <source>
        <dbReference type="ARBA" id="ARBA00012840"/>
    </source>
</evidence>
<dbReference type="PRINTS" id="PR00981">
    <property type="entry name" value="TRNASYNTHSER"/>
</dbReference>
<dbReference type="Pfam" id="PF00587">
    <property type="entry name" value="tRNA-synt_2b"/>
    <property type="match status" value="1"/>
</dbReference>
<dbReference type="InterPro" id="IPR042103">
    <property type="entry name" value="SerRS_1_N_sf"/>
</dbReference>
<dbReference type="SUPFAM" id="SSF55681">
    <property type="entry name" value="Class II aaRS and biotin synthetases"/>
    <property type="match status" value="1"/>
</dbReference>
<dbReference type="InterPro" id="IPR010978">
    <property type="entry name" value="tRNA-bd_arm"/>
</dbReference>
<evidence type="ECO:0000256" key="14">
    <source>
        <dbReference type="NCBIfam" id="TIGR00414"/>
    </source>
</evidence>
<evidence type="ECO:0000256" key="2">
    <source>
        <dbReference type="ARBA" id="ARBA00005045"/>
    </source>
</evidence>
<dbReference type="GO" id="GO:0006434">
    <property type="term" value="P:seryl-tRNA aminoacylation"/>
    <property type="evidence" value="ECO:0007669"/>
    <property type="project" value="UniProtKB-UniRule"/>
</dbReference>
<evidence type="ECO:0000256" key="3">
    <source>
        <dbReference type="ARBA" id="ARBA00010728"/>
    </source>
</evidence>
<dbReference type="InterPro" id="IPR002314">
    <property type="entry name" value="aa-tRNA-synt_IIb"/>
</dbReference>
<keyword evidence="7" id="KW-0547">Nucleotide-binding</keyword>
<dbReference type="EMBL" id="VNHK01000002">
    <property type="protein sequence ID" value="TYO93504.1"/>
    <property type="molecule type" value="Genomic_DNA"/>
</dbReference>
<dbReference type="PIRSF" id="PIRSF001529">
    <property type="entry name" value="Ser-tRNA-synth_IIa"/>
    <property type="match status" value="1"/>
</dbReference>
<evidence type="ECO:0000256" key="8">
    <source>
        <dbReference type="ARBA" id="ARBA00022840"/>
    </source>
</evidence>
<dbReference type="EC" id="6.1.1.11" evidence="4 14"/>
<feature type="binding site" evidence="16">
    <location>
        <begin position="351"/>
        <end position="354"/>
    </location>
    <ligand>
        <name>ATP</name>
        <dbReference type="ChEBI" id="CHEBI:30616"/>
    </ligand>
</feature>
<dbReference type="Proteomes" id="UP000324513">
    <property type="component" value="Unassembled WGS sequence"/>
</dbReference>
<evidence type="ECO:0000256" key="6">
    <source>
        <dbReference type="ARBA" id="ARBA00022598"/>
    </source>
</evidence>
<comment type="similarity">
    <text evidence="3">Belongs to the class-II aminoacyl-tRNA synthetase family. Type-1 seryl-tRNA synthetase subfamily.</text>
</comment>
<dbReference type="PANTHER" id="PTHR43697:SF1">
    <property type="entry name" value="SERINE--TRNA LIGASE"/>
    <property type="match status" value="1"/>
</dbReference>
<name>A0ABD5B5W5_ELIMR</name>
<keyword evidence="17" id="KW-0175">Coiled coil</keyword>
<evidence type="ECO:0000256" key="12">
    <source>
        <dbReference type="ARBA" id="ARBA00047929"/>
    </source>
</evidence>
<dbReference type="EMBL" id="JAUCQJ010000003">
    <property type="protein sequence ID" value="MDQ8749125.1"/>
    <property type="molecule type" value="Genomic_DNA"/>
</dbReference>
<evidence type="ECO:0000259" key="18">
    <source>
        <dbReference type="PROSITE" id="PS50862"/>
    </source>
</evidence>
<dbReference type="AlphaFoldDB" id="A0ABD5B5W5"/>
<evidence type="ECO:0000256" key="10">
    <source>
        <dbReference type="ARBA" id="ARBA00023146"/>
    </source>
</evidence>
<dbReference type="PROSITE" id="PS50862">
    <property type="entry name" value="AA_TRNA_LIGASE_II"/>
    <property type="match status" value="1"/>
</dbReference>
<comment type="caution">
    <text evidence="19">The sequence shown here is derived from an EMBL/GenBank/DDBJ whole genome shotgun (WGS) entry which is preliminary data.</text>
</comment>
<keyword evidence="9" id="KW-0648">Protein biosynthesis</keyword>